<gene>
    <name evidence="3" type="ORF">VP1G_04469</name>
</gene>
<keyword evidence="1" id="KW-0732">Signal</keyword>
<name>A0A194UZM7_CYTMA</name>
<proteinExistence type="predicted"/>
<dbReference type="PANTHER" id="PTHR38118:SF2">
    <property type="entry name" value="CDP-ALCOHOL PHOSPHATIDYLTRANSFERASE PROTEIN"/>
    <property type="match status" value="1"/>
</dbReference>
<protein>
    <recommendedName>
        <fullName evidence="2">DUF7707 domain-containing protein</fullName>
    </recommendedName>
</protein>
<reference evidence="4" key="1">
    <citation type="submission" date="2014-12" db="EMBL/GenBank/DDBJ databases">
        <title>Genome Sequence of Valsa Canker Pathogens Uncovers a Specific Adaption of Colonization on Woody Bark.</title>
        <authorList>
            <person name="Yin Z."/>
            <person name="Liu H."/>
            <person name="Gao X."/>
            <person name="Li Z."/>
            <person name="Song N."/>
            <person name="Ke X."/>
            <person name="Dai Q."/>
            <person name="Wu Y."/>
            <person name="Sun Y."/>
            <person name="Xu J.-R."/>
            <person name="Kang Z.K."/>
            <person name="Wang L."/>
            <person name="Huang L."/>
        </authorList>
    </citation>
    <scope>NUCLEOTIDE SEQUENCE [LARGE SCALE GENOMIC DNA]</scope>
    <source>
        <strain evidence="4">SXYL134</strain>
    </source>
</reference>
<organism evidence="3 4">
    <name type="scientific">Cytospora mali</name>
    <name type="common">Apple Valsa canker fungus</name>
    <name type="synonym">Valsa mali</name>
    <dbReference type="NCBI Taxonomy" id="578113"/>
    <lineage>
        <taxon>Eukaryota</taxon>
        <taxon>Fungi</taxon>
        <taxon>Dikarya</taxon>
        <taxon>Ascomycota</taxon>
        <taxon>Pezizomycotina</taxon>
        <taxon>Sordariomycetes</taxon>
        <taxon>Sordariomycetidae</taxon>
        <taxon>Diaporthales</taxon>
        <taxon>Cytosporaceae</taxon>
        <taxon>Cytospora</taxon>
    </lineage>
</organism>
<dbReference type="EMBL" id="KN714696">
    <property type="protein sequence ID" value="KUI57123.1"/>
    <property type="molecule type" value="Genomic_DNA"/>
</dbReference>
<evidence type="ECO:0000259" key="2">
    <source>
        <dbReference type="Pfam" id="PF24808"/>
    </source>
</evidence>
<feature type="domain" description="DUF7707" evidence="2">
    <location>
        <begin position="24"/>
        <end position="126"/>
    </location>
</feature>
<feature type="signal peptide" evidence="1">
    <location>
        <begin position="1"/>
        <end position="21"/>
    </location>
</feature>
<accession>A0A194UZM7</accession>
<sequence length="191" mass="19848">MPSLRTSFLAAAAALVATVQADYYIQPDSVPLATRQGWCASETSICPSICEDQAQTGAKVNTCNAESLSYGCLCSDGTTPNVSEYSLTLPYFVCTEWGNQCVTACGQNNTCSAACRDDHPCGAQHPKTYNTTATAASTTASSTADSTAVYTGPAGQTGSSSASRSPSFEMARLYSTAAMLGLFSLGFAYLL</sequence>
<evidence type="ECO:0000256" key="1">
    <source>
        <dbReference type="SAM" id="SignalP"/>
    </source>
</evidence>
<feature type="chain" id="PRO_5008266022" description="DUF7707 domain-containing protein" evidence="1">
    <location>
        <begin position="22"/>
        <end position="191"/>
    </location>
</feature>
<dbReference type="AlphaFoldDB" id="A0A194UZM7"/>
<keyword evidence="4" id="KW-1185">Reference proteome</keyword>
<dbReference type="Proteomes" id="UP000078576">
    <property type="component" value="Unassembled WGS sequence"/>
</dbReference>
<evidence type="ECO:0000313" key="4">
    <source>
        <dbReference type="Proteomes" id="UP000078576"/>
    </source>
</evidence>
<evidence type="ECO:0000313" key="3">
    <source>
        <dbReference type="EMBL" id="KUI57123.1"/>
    </source>
</evidence>
<dbReference type="OrthoDB" id="2439692at2759"/>
<dbReference type="PANTHER" id="PTHR38118">
    <property type="entry name" value="ANCHORED CELL WALL PROTEIN 11-RELATED"/>
    <property type="match status" value="1"/>
</dbReference>
<dbReference type="Pfam" id="PF24808">
    <property type="entry name" value="DUF7707"/>
    <property type="match status" value="1"/>
</dbReference>
<dbReference type="InterPro" id="IPR056124">
    <property type="entry name" value="DUF7707"/>
</dbReference>